<feature type="signal peptide" evidence="1">
    <location>
        <begin position="1"/>
        <end position="25"/>
    </location>
</feature>
<accession>A0AAE0JVS8</accession>
<evidence type="ECO:0000259" key="2">
    <source>
        <dbReference type="Pfam" id="PF26061"/>
    </source>
</evidence>
<proteinExistence type="predicted"/>
<keyword evidence="4" id="KW-1185">Reference proteome</keyword>
<organism evidence="3 4">
    <name type="scientific">Lasiosphaeria ovina</name>
    <dbReference type="NCBI Taxonomy" id="92902"/>
    <lineage>
        <taxon>Eukaryota</taxon>
        <taxon>Fungi</taxon>
        <taxon>Dikarya</taxon>
        <taxon>Ascomycota</taxon>
        <taxon>Pezizomycotina</taxon>
        <taxon>Sordariomycetes</taxon>
        <taxon>Sordariomycetidae</taxon>
        <taxon>Sordariales</taxon>
        <taxon>Lasiosphaeriaceae</taxon>
        <taxon>Lasiosphaeria</taxon>
    </lineage>
</organism>
<gene>
    <name evidence="3" type="ORF">B0T24DRAFT_639990</name>
</gene>
<evidence type="ECO:0000313" key="3">
    <source>
        <dbReference type="EMBL" id="KAK3365361.1"/>
    </source>
</evidence>
<dbReference type="Proteomes" id="UP001287356">
    <property type="component" value="Unassembled WGS sequence"/>
</dbReference>
<feature type="chain" id="PRO_5042133359" description="DUF8021 domain-containing protein" evidence="1">
    <location>
        <begin position="26"/>
        <end position="282"/>
    </location>
</feature>
<dbReference type="AlphaFoldDB" id="A0AAE0JVS8"/>
<dbReference type="Pfam" id="PF26061">
    <property type="entry name" value="DUF8021"/>
    <property type="match status" value="1"/>
</dbReference>
<evidence type="ECO:0000256" key="1">
    <source>
        <dbReference type="SAM" id="SignalP"/>
    </source>
</evidence>
<sequence>MIPTANRACMALLAAASVAVAGCAASGCTREALKAATDRYLIAQSTGQLGWVQSALAANATYWENLVRLDPSNSTLSQPLRIDHSRTSYDTVQCASFTEIIATDPARPYQIAMQLHLDAAANKITKLDGIFTTTGDFYFNASHALHYALLEDWGPLSAAERTPRATLQAAADAYYDVFVNKTVVVPWGFPCTRLEGGYIDANGTCDTDIPDVTIHTVDRRYVVDDRVGVVNIISNFGILGPDSHEFRIINGTIRRIHSMTLCRPNFNCGLAMPAILSEDVGF</sequence>
<reference evidence="3" key="2">
    <citation type="submission" date="2023-06" db="EMBL/GenBank/DDBJ databases">
        <authorList>
            <consortium name="Lawrence Berkeley National Laboratory"/>
            <person name="Haridas S."/>
            <person name="Hensen N."/>
            <person name="Bonometti L."/>
            <person name="Westerberg I."/>
            <person name="Brannstrom I.O."/>
            <person name="Guillou S."/>
            <person name="Cros-Aarteil S."/>
            <person name="Calhoun S."/>
            <person name="Kuo A."/>
            <person name="Mondo S."/>
            <person name="Pangilinan J."/>
            <person name="Riley R."/>
            <person name="Labutti K."/>
            <person name="Andreopoulos B."/>
            <person name="Lipzen A."/>
            <person name="Chen C."/>
            <person name="Yanf M."/>
            <person name="Daum C."/>
            <person name="Ng V."/>
            <person name="Clum A."/>
            <person name="Steindorff A."/>
            <person name="Ohm R."/>
            <person name="Martin F."/>
            <person name="Silar P."/>
            <person name="Natvig D."/>
            <person name="Lalanne C."/>
            <person name="Gautier V."/>
            <person name="Ament-Velasquez S.L."/>
            <person name="Kruys A."/>
            <person name="Hutchinson M.I."/>
            <person name="Powell A.J."/>
            <person name="Barry K."/>
            <person name="Miller A.N."/>
            <person name="Grigoriev I.V."/>
            <person name="Debuchy R."/>
            <person name="Gladieux P."/>
            <person name="Thoren M.H."/>
            <person name="Johannesson H."/>
        </authorList>
    </citation>
    <scope>NUCLEOTIDE SEQUENCE</scope>
    <source>
        <strain evidence="3">CBS 958.72</strain>
    </source>
</reference>
<feature type="domain" description="DUF8021" evidence="2">
    <location>
        <begin position="160"/>
        <end position="260"/>
    </location>
</feature>
<comment type="caution">
    <text evidence="3">The sequence shown here is derived from an EMBL/GenBank/DDBJ whole genome shotgun (WGS) entry which is preliminary data.</text>
</comment>
<keyword evidence="1" id="KW-0732">Signal</keyword>
<protein>
    <recommendedName>
        <fullName evidence="2">DUF8021 domain-containing protein</fullName>
    </recommendedName>
</protein>
<dbReference type="EMBL" id="JAULSN010000009">
    <property type="protein sequence ID" value="KAK3365361.1"/>
    <property type="molecule type" value="Genomic_DNA"/>
</dbReference>
<name>A0AAE0JVS8_9PEZI</name>
<reference evidence="3" key="1">
    <citation type="journal article" date="2023" name="Mol. Phylogenet. Evol.">
        <title>Genome-scale phylogeny and comparative genomics of the fungal order Sordariales.</title>
        <authorList>
            <person name="Hensen N."/>
            <person name="Bonometti L."/>
            <person name="Westerberg I."/>
            <person name="Brannstrom I.O."/>
            <person name="Guillou S."/>
            <person name="Cros-Aarteil S."/>
            <person name="Calhoun S."/>
            <person name="Haridas S."/>
            <person name="Kuo A."/>
            <person name="Mondo S."/>
            <person name="Pangilinan J."/>
            <person name="Riley R."/>
            <person name="LaButti K."/>
            <person name="Andreopoulos B."/>
            <person name="Lipzen A."/>
            <person name="Chen C."/>
            <person name="Yan M."/>
            <person name="Daum C."/>
            <person name="Ng V."/>
            <person name="Clum A."/>
            <person name="Steindorff A."/>
            <person name="Ohm R.A."/>
            <person name="Martin F."/>
            <person name="Silar P."/>
            <person name="Natvig D.O."/>
            <person name="Lalanne C."/>
            <person name="Gautier V."/>
            <person name="Ament-Velasquez S.L."/>
            <person name="Kruys A."/>
            <person name="Hutchinson M.I."/>
            <person name="Powell A.J."/>
            <person name="Barry K."/>
            <person name="Miller A.N."/>
            <person name="Grigoriev I.V."/>
            <person name="Debuchy R."/>
            <person name="Gladieux P."/>
            <person name="Hiltunen Thoren M."/>
            <person name="Johannesson H."/>
        </authorList>
    </citation>
    <scope>NUCLEOTIDE SEQUENCE</scope>
    <source>
        <strain evidence="3">CBS 958.72</strain>
    </source>
</reference>
<dbReference type="InterPro" id="IPR058334">
    <property type="entry name" value="DUF8021"/>
</dbReference>
<dbReference type="PROSITE" id="PS51257">
    <property type="entry name" value="PROKAR_LIPOPROTEIN"/>
    <property type="match status" value="1"/>
</dbReference>
<evidence type="ECO:0000313" key="4">
    <source>
        <dbReference type="Proteomes" id="UP001287356"/>
    </source>
</evidence>